<evidence type="ECO:0000256" key="1">
    <source>
        <dbReference type="SAM" id="MobiDB-lite"/>
    </source>
</evidence>
<accession>A0A9N9H315</accession>
<organism evidence="2 3">
    <name type="scientific">Funneliformis mosseae</name>
    <name type="common">Endomycorrhizal fungus</name>
    <name type="synonym">Glomus mosseae</name>
    <dbReference type="NCBI Taxonomy" id="27381"/>
    <lineage>
        <taxon>Eukaryota</taxon>
        <taxon>Fungi</taxon>
        <taxon>Fungi incertae sedis</taxon>
        <taxon>Mucoromycota</taxon>
        <taxon>Glomeromycotina</taxon>
        <taxon>Glomeromycetes</taxon>
        <taxon>Glomerales</taxon>
        <taxon>Glomeraceae</taxon>
        <taxon>Funneliformis</taxon>
    </lineage>
</organism>
<feature type="region of interest" description="Disordered" evidence="1">
    <location>
        <begin position="312"/>
        <end position="333"/>
    </location>
</feature>
<proteinExistence type="predicted"/>
<sequence length="333" mass="37589">MTKKHQRKTEEAESESTSETSRKASKKQKTVVAPARHSEHLPSDASKFTEKDIVALNATFKPADEDEIIMPDVEVTDPPSQYLLPDIGRDVLEKQNFDIRMLNTTDKFVKQFFWSLNRVVVNSGLDIGTVESKTDSLVNHLLTRALGFDGWPFGVRIKENYKLAIDDKKVSASPDFVVDMGGITILVTEDKHLKRVSLPDYGEAQILAELLACGWENMNRSWSGKYIDQTIYAIRFISSYVTFYKAEIPKAYWKELRRGLPHKQSIEILRWPGENTKESGLDLAVAEDRDIIFEALTKLREYFLSFDSSTTTFTNASSSTTSATAPAEQSSKS</sequence>
<protein>
    <submittedName>
        <fullName evidence="2">10332_t:CDS:1</fullName>
    </submittedName>
</protein>
<comment type="caution">
    <text evidence="2">The sequence shown here is derived from an EMBL/GenBank/DDBJ whole genome shotgun (WGS) entry which is preliminary data.</text>
</comment>
<reference evidence="2" key="1">
    <citation type="submission" date="2021-06" db="EMBL/GenBank/DDBJ databases">
        <authorList>
            <person name="Kallberg Y."/>
            <person name="Tangrot J."/>
            <person name="Rosling A."/>
        </authorList>
    </citation>
    <scope>NUCLEOTIDE SEQUENCE</scope>
    <source>
        <strain evidence="2">87-6 pot B 2015</strain>
    </source>
</reference>
<evidence type="ECO:0000313" key="2">
    <source>
        <dbReference type="EMBL" id="CAG8645161.1"/>
    </source>
</evidence>
<gene>
    <name evidence="2" type="ORF">FMOSSE_LOCUS11191</name>
</gene>
<keyword evidence="3" id="KW-1185">Reference proteome</keyword>
<dbReference type="EMBL" id="CAJVPP010004176">
    <property type="protein sequence ID" value="CAG8645161.1"/>
    <property type="molecule type" value="Genomic_DNA"/>
</dbReference>
<evidence type="ECO:0000313" key="3">
    <source>
        <dbReference type="Proteomes" id="UP000789375"/>
    </source>
</evidence>
<dbReference type="Proteomes" id="UP000789375">
    <property type="component" value="Unassembled WGS sequence"/>
</dbReference>
<feature type="region of interest" description="Disordered" evidence="1">
    <location>
        <begin position="1"/>
        <end position="44"/>
    </location>
</feature>
<dbReference type="AlphaFoldDB" id="A0A9N9H315"/>
<name>A0A9N9H315_FUNMO</name>